<evidence type="ECO:0008006" key="5">
    <source>
        <dbReference type="Google" id="ProtNLM"/>
    </source>
</evidence>
<dbReference type="Gene3D" id="3.90.79.10">
    <property type="entry name" value="Nucleoside Triphosphate Pyrophosphohydrolase"/>
    <property type="match status" value="1"/>
</dbReference>
<dbReference type="InterPro" id="IPR039989">
    <property type="entry name" value="NUDT9"/>
</dbReference>
<dbReference type="SUPFAM" id="SSF55811">
    <property type="entry name" value="Nudix"/>
    <property type="match status" value="1"/>
</dbReference>
<accession>E4XGN0</accession>
<dbReference type="Proteomes" id="UP000001307">
    <property type="component" value="Unassembled WGS sequence"/>
</dbReference>
<organism evidence="3">
    <name type="scientific">Oikopleura dioica</name>
    <name type="common">Tunicate</name>
    <dbReference type="NCBI Taxonomy" id="34765"/>
    <lineage>
        <taxon>Eukaryota</taxon>
        <taxon>Metazoa</taxon>
        <taxon>Chordata</taxon>
        <taxon>Tunicata</taxon>
        <taxon>Appendicularia</taxon>
        <taxon>Copelata</taxon>
        <taxon>Oikopleuridae</taxon>
        <taxon>Oikopleura</taxon>
    </lineage>
</organism>
<dbReference type="AlphaFoldDB" id="E4XGN0"/>
<keyword evidence="2" id="KW-0472">Membrane</keyword>
<name>E4XGN0_OIKDI</name>
<dbReference type="InParanoid" id="E4XGN0"/>
<keyword evidence="4" id="KW-1185">Reference proteome</keyword>
<dbReference type="InterPro" id="IPR015797">
    <property type="entry name" value="NUDIX_hydrolase-like_dom_sf"/>
</dbReference>
<evidence type="ECO:0000313" key="3">
    <source>
        <dbReference type="EMBL" id="CBY09828.1"/>
    </source>
</evidence>
<reference evidence="3" key="1">
    <citation type="journal article" date="2010" name="Science">
        <title>Plasticity of animal genome architecture unmasked by rapid evolution of a pelagic tunicate.</title>
        <authorList>
            <person name="Denoeud F."/>
            <person name="Henriet S."/>
            <person name="Mungpakdee S."/>
            <person name="Aury J.M."/>
            <person name="Da Silva C."/>
            <person name="Brinkmann H."/>
            <person name="Mikhaleva J."/>
            <person name="Olsen L.C."/>
            <person name="Jubin C."/>
            <person name="Canestro C."/>
            <person name="Bouquet J.M."/>
            <person name="Danks G."/>
            <person name="Poulain J."/>
            <person name="Campsteijn C."/>
            <person name="Adamski M."/>
            <person name="Cross I."/>
            <person name="Yadetie F."/>
            <person name="Muffato M."/>
            <person name="Louis A."/>
            <person name="Butcher S."/>
            <person name="Tsagkogeorga G."/>
            <person name="Konrad A."/>
            <person name="Singh S."/>
            <person name="Jensen M.F."/>
            <person name="Cong E.H."/>
            <person name="Eikeseth-Otteraa H."/>
            <person name="Noel B."/>
            <person name="Anthouard V."/>
            <person name="Porcel B.M."/>
            <person name="Kachouri-Lafond R."/>
            <person name="Nishino A."/>
            <person name="Ugolini M."/>
            <person name="Chourrout P."/>
            <person name="Nishida H."/>
            <person name="Aasland R."/>
            <person name="Huzurbazar S."/>
            <person name="Westhof E."/>
            <person name="Delsuc F."/>
            <person name="Lehrach H."/>
            <person name="Reinhardt R."/>
            <person name="Weissenbach J."/>
            <person name="Roy S.W."/>
            <person name="Artiguenave F."/>
            <person name="Postlethwait J.H."/>
            <person name="Manak J.R."/>
            <person name="Thompson E.M."/>
            <person name="Jaillon O."/>
            <person name="Du Pasquier L."/>
            <person name="Boudinot P."/>
            <person name="Liberles D.A."/>
            <person name="Volff J.N."/>
            <person name="Philippe H."/>
            <person name="Lenhard B."/>
            <person name="Roest Crollius H."/>
            <person name="Wincker P."/>
            <person name="Chourrout D."/>
        </authorList>
    </citation>
    <scope>NUCLEOTIDE SEQUENCE [LARGE SCALE GENOMIC DNA]</scope>
</reference>
<keyword evidence="2" id="KW-1133">Transmembrane helix</keyword>
<protein>
    <recommendedName>
        <fullName evidence="5">Ion transport domain-containing protein</fullName>
    </recommendedName>
</protein>
<keyword evidence="2" id="KW-0812">Transmembrane</keyword>
<feature type="transmembrane region" description="Helical" evidence="2">
    <location>
        <begin position="112"/>
        <end position="129"/>
    </location>
</feature>
<evidence type="ECO:0000256" key="2">
    <source>
        <dbReference type="SAM" id="Phobius"/>
    </source>
</evidence>
<dbReference type="EMBL" id="FN653048">
    <property type="protein sequence ID" value="CBY09828.1"/>
    <property type="molecule type" value="Genomic_DNA"/>
</dbReference>
<dbReference type="PANTHER" id="PTHR13030">
    <property type="entry name" value="NUDIX HYDROLASE"/>
    <property type="match status" value="1"/>
</dbReference>
<feature type="transmembrane region" description="Helical" evidence="2">
    <location>
        <begin position="68"/>
        <end position="91"/>
    </location>
</feature>
<dbReference type="PANTHER" id="PTHR13030:SF8">
    <property type="entry name" value="ADP-RIBOSE PYROPHOSPHATASE, MITOCHONDRIAL"/>
    <property type="match status" value="1"/>
</dbReference>
<dbReference type="OrthoDB" id="9972248at2759"/>
<feature type="compositionally biased region" description="Basic and acidic residues" evidence="1">
    <location>
        <begin position="273"/>
        <end position="286"/>
    </location>
</feature>
<evidence type="ECO:0000256" key="1">
    <source>
        <dbReference type="SAM" id="MobiDB-lite"/>
    </source>
</evidence>
<dbReference type="CDD" id="cd03670">
    <property type="entry name" value="NUDIX_ADPRase_Nudt9"/>
    <property type="match status" value="1"/>
</dbReference>
<evidence type="ECO:0000313" key="4">
    <source>
        <dbReference type="Proteomes" id="UP000001307"/>
    </source>
</evidence>
<feature type="region of interest" description="Disordered" evidence="1">
    <location>
        <begin position="272"/>
        <end position="302"/>
    </location>
</feature>
<sequence>MLSNFRRGVFGRAHDIQVIEEKIISFSDVCLSFEDKPTDGDNCFANITGLVDPERCPRQHFTVDIMNWVYMLMVNILLINLLIALFSNTFEKIQANSQKIWKFYRYTYIREYYYRPPLAPPLIIIGHFYRKRLSILSNRVCLFREFLNLLKACYDMFLIRVLENKIASRARRNSSIREMTVNEDSVDTLEKLNISTTGRWPKSRQKMYGNSSTRRFILPPNRYSWDVSFDDYKPREFTEEKILKASWADPPDKKSLEALPFNEFSRQSGINRKSHDGHFEIHDARPRNPIGRTGISGRGELPNWGPNHAVDPIITRWKKGATGILEWIAVQRDTGEWAIPDNDRVVVSGACISRIMEEKVFGKQEKETEELLKRLFSYTDADVIHKGMVDDVRATDNAWMETIALHFHDEDGILDNLKLAKNSAVWAELRDQDLFGSHRKLLMLIADKKNASFIS</sequence>
<proteinExistence type="predicted"/>
<dbReference type="Pfam" id="PF25969">
    <property type="entry name" value="NUDT9_N"/>
    <property type="match status" value="1"/>
</dbReference>
<dbReference type="GO" id="GO:0047631">
    <property type="term" value="F:ADP-ribose diphosphatase activity"/>
    <property type="evidence" value="ECO:0007669"/>
    <property type="project" value="InterPro"/>
</dbReference>
<gene>
    <name evidence="3" type="ORF">GSOID_T00010643001</name>
</gene>